<gene>
    <name evidence="1" type="ORF">KUF71_021178</name>
</gene>
<dbReference type="AlphaFoldDB" id="A0AAE1L9N9"/>
<name>A0AAE1L9N9_9NEOP</name>
<comment type="caution">
    <text evidence="1">The sequence shown here is derived from an EMBL/GenBank/DDBJ whole genome shotgun (WGS) entry which is preliminary data.</text>
</comment>
<feature type="non-terminal residue" evidence="1">
    <location>
        <position position="138"/>
    </location>
</feature>
<sequence>CILKKSVLEIEDSTFCLISDRLLFVEKLLKPEARGPRLLSLDDATPILWAGLGCWPMAAHGSPWLGRKPLLSRQVPLGSGNVSHTKAVGLAWAGLDHVRTAQTEVQAMLHAPRQTQDDVMLHLTSPASTSYTYFYHDF</sequence>
<accession>A0AAE1L9N9</accession>
<evidence type="ECO:0000313" key="2">
    <source>
        <dbReference type="Proteomes" id="UP001219518"/>
    </source>
</evidence>
<reference evidence="1" key="1">
    <citation type="submission" date="2021-07" db="EMBL/GenBank/DDBJ databases">
        <authorList>
            <person name="Catto M.A."/>
            <person name="Jacobson A."/>
            <person name="Kennedy G."/>
            <person name="Labadie P."/>
            <person name="Hunt B.G."/>
            <person name="Srinivasan R."/>
        </authorList>
    </citation>
    <scope>NUCLEOTIDE SEQUENCE</scope>
    <source>
        <strain evidence="1">PL_HMW_Pooled</strain>
        <tissue evidence="1">Head</tissue>
    </source>
</reference>
<evidence type="ECO:0000313" key="1">
    <source>
        <dbReference type="EMBL" id="KAK3911450.1"/>
    </source>
</evidence>
<dbReference type="EMBL" id="JAHWGI010000267">
    <property type="protein sequence ID" value="KAK3911450.1"/>
    <property type="molecule type" value="Genomic_DNA"/>
</dbReference>
<dbReference type="Proteomes" id="UP001219518">
    <property type="component" value="Unassembled WGS sequence"/>
</dbReference>
<protein>
    <submittedName>
        <fullName evidence="1">D-amino acid dehydrogenase</fullName>
    </submittedName>
</protein>
<reference evidence="1" key="2">
    <citation type="journal article" date="2023" name="BMC Genomics">
        <title>Pest status, molecular evolution, and epigenetic factors derived from the genome assembly of Frankliniella fusca, a thysanopteran phytovirus vector.</title>
        <authorList>
            <person name="Catto M.A."/>
            <person name="Labadie P.E."/>
            <person name="Jacobson A.L."/>
            <person name="Kennedy G.G."/>
            <person name="Srinivasan R."/>
            <person name="Hunt B.G."/>
        </authorList>
    </citation>
    <scope>NUCLEOTIDE SEQUENCE</scope>
    <source>
        <strain evidence="1">PL_HMW_Pooled</strain>
    </source>
</reference>
<proteinExistence type="predicted"/>
<organism evidence="1 2">
    <name type="scientific">Frankliniella fusca</name>
    <dbReference type="NCBI Taxonomy" id="407009"/>
    <lineage>
        <taxon>Eukaryota</taxon>
        <taxon>Metazoa</taxon>
        <taxon>Ecdysozoa</taxon>
        <taxon>Arthropoda</taxon>
        <taxon>Hexapoda</taxon>
        <taxon>Insecta</taxon>
        <taxon>Pterygota</taxon>
        <taxon>Neoptera</taxon>
        <taxon>Paraneoptera</taxon>
        <taxon>Thysanoptera</taxon>
        <taxon>Terebrantia</taxon>
        <taxon>Thripoidea</taxon>
        <taxon>Thripidae</taxon>
        <taxon>Frankliniella</taxon>
    </lineage>
</organism>
<keyword evidence="2" id="KW-1185">Reference proteome</keyword>